<sequence length="312" mass="34037">MEIDRVDGRTPNQLRPLACSRSVLNRAHGSASWTQGDTKVLAAVYGPKAGTKKNENPEKACIEVIWKPKTGQSGKLEREYEMILKRTLQSICILTLNPNTTTSVIVQLLPCAINAACAALVDAGTPLKHLAVAICCCLAESGYVILDPSKLEEQKMKAFAYLVFPNSLTILQEGGSQVGGEPMEHGIITSVTQGAIGRLSSLFRTRARCHCKDVRGREESGYVFPLLAEASFEERFEDLHDGDESFHVFQATAELRLTSPGSRQPRLSLGKAAAQICDRHRVVVPRSDGALWGRVVSGEGRLLTVTHDLIDE</sequence>
<dbReference type="GO" id="GO:0006364">
    <property type="term" value="P:rRNA processing"/>
    <property type="evidence" value="ECO:0007669"/>
    <property type="project" value="UniProtKB-KW"/>
</dbReference>
<dbReference type="CDD" id="cd11372">
    <property type="entry name" value="RNase_PH_RRP46"/>
    <property type="match status" value="1"/>
</dbReference>
<evidence type="ECO:0000256" key="3">
    <source>
        <dbReference type="ARBA" id="ARBA00022552"/>
    </source>
</evidence>
<evidence type="ECO:0000259" key="6">
    <source>
        <dbReference type="Pfam" id="PF01138"/>
    </source>
</evidence>
<proteinExistence type="inferred from homology"/>
<dbReference type="InterPro" id="IPR050080">
    <property type="entry name" value="RNase_PH"/>
</dbReference>
<organism evidence="7 8">
    <name type="scientific">Malus domestica</name>
    <name type="common">Apple</name>
    <name type="synonym">Pyrus malus</name>
    <dbReference type="NCBI Taxonomy" id="3750"/>
    <lineage>
        <taxon>Eukaryota</taxon>
        <taxon>Viridiplantae</taxon>
        <taxon>Streptophyta</taxon>
        <taxon>Embryophyta</taxon>
        <taxon>Tracheophyta</taxon>
        <taxon>Spermatophyta</taxon>
        <taxon>Magnoliopsida</taxon>
        <taxon>eudicotyledons</taxon>
        <taxon>Gunneridae</taxon>
        <taxon>Pentapetalae</taxon>
        <taxon>rosids</taxon>
        <taxon>fabids</taxon>
        <taxon>Rosales</taxon>
        <taxon>Rosaceae</taxon>
        <taxon>Amygdaloideae</taxon>
        <taxon>Maleae</taxon>
        <taxon>Malus</taxon>
    </lineage>
</organism>
<keyword evidence="8" id="KW-1185">Reference proteome</keyword>
<dbReference type="GO" id="GO:0034475">
    <property type="term" value="P:U4 snRNA 3'-end processing"/>
    <property type="evidence" value="ECO:0007669"/>
    <property type="project" value="TreeGrafter"/>
</dbReference>
<dbReference type="GO" id="GO:0003723">
    <property type="term" value="F:RNA binding"/>
    <property type="evidence" value="ECO:0007669"/>
    <property type="project" value="TreeGrafter"/>
</dbReference>
<name>A0A498KQ75_MALDO</name>
<dbReference type="GO" id="GO:0071028">
    <property type="term" value="P:nuclear mRNA surveillance"/>
    <property type="evidence" value="ECO:0007669"/>
    <property type="project" value="TreeGrafter"/>
</dbReference>
<dbReference type="SUPFAM" id="SSF54211">
    <property type="entry name" value="Ribosomal protein S5 domain 2-like"/>
    <property type="match status" value="1"/>
</dbReference>
<keyword evidence="3" id="KW-0698">rRNA processing</keyword>
<dbReference type="InterPro" id="IPR036345">
    <property type="entry name" value="ExoRNase_PH_dom2_sf"/>
</dbReference>
<dbReference type="SUPFAM" id="SSF55666">
    <property type="entry name" value="Ribonuclease PH domain 2-like"/>
    <property type="match status" value="1"/>
</dbReference>
<dbReference type="GO" id="GO:0000177">
    <property type="term" value="C:cytoplasmic exosome (RNase complex)"/>
    <property type="evidence" value="ECO:0007669"/>
    <property type="project" value="TreeGrafter"/>
</dbReference>
<dbReference type="InterPro" id="IPR027408">
    <property type="entry name" value="PNPase/RNase_PH_dom_sf"/>
</dbReference>
<evidence type="ECO:0000256" key="2">
    <source>
        <dbReference type="ARBA" id="ARBA00006678"/>
    </source>
</evidence>
<keyword evidence="4" id="KW-0271">Exosome</keyword>
<evidence type="ECO:0000313" key="8">
    <source>
        <dbReference type="Proteomes" id="UP000290289"/>
    </source>
</evidence>
<comment type="caution">
    <text evidence="7">The sequence shown here is derived from an EMBL/GenBank/DDBJ whole genome shotgun (WGS) entry which is preliminary data.</text>
</comment>
<evidence type="ECO:0000256" key="1">
    <source>
        <dbReference type="ARBA" id="ARBA00004123"/>
    </source>
</evidence>
<dbReference type="GO" id="GO:0000176">
    <property type="term" value="C:nuclear exosome (RNase complex)"/>
    <property type="evidence" value="ECO:0007669"/>
    <property type="project" value="TreeGrafter"/>
</dbReference>
<dbReference type="GO" id="GO:0005730">
    <property type="term" value="C:nucleolus"/>
    <property type="evidence" value="ECO:0007669"/>
    <property type="project" value="TreeGrafter"/>
</dbReference>
<evidence type="ECO:0000256" key="4">
    <source>
        <dbReference type="ARBA" id="ARBA00022835"/>
    </source>
</evidence>
<dbReference type="Proteomes" id="UP000290289">
    <property type="component" value="Chromosome 1"/>
</dbReference>
<dbReference type="InterPro" id="IPR020568">
    <property type="entry name" value="Ribosomal_Su5_D2-typ_SF"/>
</dbReference>
<dbReference type="Gene3D" id="3.30.230.70">
    <property type="entry name" value="GHMP Kinase, N-terminal domain"/>
    <property type="match status" value="1"/>
</dbReference>
<evidence type="ECO:0000256" key="5">
    <source>
        <dbReference type="ARBA" id="ARBA00023242"/>
    </source>
</evidence>
<dbReference type="STRING" id="3750.A0A498KQ75"/>
<reference evidence="7 8" key="1">
    <citation type="submission" date="2018-10" db="EMBL/GenBank/DDBJ databases">
        <title>A high-quality apple genome assembly.</title>
        <authorList>
            <person name="Hu J."/>
        </authorList>
    </citation>
    <scope>NUCLEOTIDE SEQUENCE [LARGE SCALE GENOMIC DNA]</scope>
    <source>
        <strain evidence="8">cv. HFTH1</strain>
        <tissue evidence="7">Young leaf</tissue>
    </source>
</reference>
<dbReference type="PANTHER" id="PTHR11953:SF1">
    <property type="entry name" value="EXOSOME COMPLEX COMPONENT RRP46"/>
    <property type="match status" value="1"/>
</dbReference>
<dbReference type="Pfam" id="PF01138">
    <property type="entry name" value="RNase_PH"/>
    <property type="match status" value="1"/>
</dbReference>
<comment type="subcellular location">
    <subcellularLocation>
        <location evidence="1">Nucleus</location>
    </subcellularLocation>
</comment>
<dbReference type="EMBL" id="RDQH01000327">
    <property type="protein sequence ID" value="RXI07902.1"/>
    <property type="molecule type" value="Genomic_DNA"/>
</dbReference>
<accession>A0A498KQ75</accession>
<comment type="similarity">
    <text evidence="2">Belongs to the RNase PH family.</text>
</comment>
<dbReference type="GO" id="GO:0071051">
    <property type="term" value="P:poly(A)-dependent snoRNA 3'-end processing"/>
    <property type="evidence" value="ECO:0007669"/>
    <property type="project" value="TreeGrafter"/>
</dbReference>
<feature type="domain" description="Exoribonuclease phosphorolytic" evidence="6">
    <location>
        <begin position="13"/>
        <end position="126"/>
    </location>
</feature>
<dbReference type="GO" id="GO:0016075">
    <property type="term" value="P:rRNA catabolic process"/>
    <property type="evidence" value="ECO:0007669"/>
    <property type="project" value="TreeGrafter"/>
</dbReference>
<protein>
    <recommendedName>
        <fullName evidence="6">Exoribonuclease phosphorolytic domain-containing protein</fullName>
    </recommendedName>
</protein>
<dbReference type="InterPro" id="IPR001247">
    <property type="entry name" value="ExoRNase_PH_dom1"/>
</dbReference>
<gene>
    <name evidence="7" type="ORF">DVH24_014468</name>
</gene>
<evidence type="ECO:0000313" key="7">
    <source>
        <dbReference type="EMBL" id="RXI07902.1"/>
    </source>
</evidence>
<dbReference type="PANTHER" id="PTHR11953">
    <property type="entry name" value="EXOSOME COMPLEX COMPONENT"/>
    <property type="match status" value="1"/>
</dbReference>
<keyword evidence="5" id="KW-0539">Nucleus</keyword>
<dbReference type="AlphaFoldDB" id="A0A498KQ75"/>